<dbReference type="SUPFAM" id="SSF46955">
    <property type="entry name" value="Putative DNA-binding domain"/>
    <property type="match status" value="1"/>
</dbReference>
<reference evidence="7 8" key="1">
    <citation type="submission" date="2018-06" db="EMBL/GenBank/DDBJ databases">
        <title>Genomic Encyclopedia of Archaeal and Bacterial Type Strains, Phase II (KMG-II): from individual species to whole genera.</title>
        <authorList>
            <person name="Goeker M."/>
        </authorList>
    </citation>
    <scope>NUCLEOTIDE SEQUENCE [LARGE SCALE GENOMIC DNA]</scope>
    <source>
        <strain evidence="7 8">JCM 11668</strain>
    </source>
</reference>
<dbReference type="PRINTS" id="PR00040">
    <property type="entry name" value="HTHMERR"/>
</dbReference>
<sequence>MRSVLSSLMQIGELSERAGVTHRTIHYYERLGLVRPAEREGSGYRYYDESALKRLEKIAALKRLGLSLDDIAAVIDLYFADATGIKGKEKVLEILQAQLSRTETQLQELTAFKHDLTANIARMHALIADAKRK</sequence>
<keyword evidence="3 7" id="KW-0238">DNA-binding</keyword>
<dbReference type="EMBL" id="QJTI01000025">
    <property type="protein sequence ID" value="PYF01179.1"/>
    <property type="molecule type" value="Genomic_DNA"/>
</dbReference>
<comment type="caution">
    <text evidence="7">The sequence shown here is derived from an EMBL/GenBank/DDBJ whole genome shotgun (WGS) entry which is preliminary data.</text>
</comment>
<protein>
    <submittedName>
        <fullName evidence="7">DNA-binding transcriptional MerR regulator</fullName>
    </submittedName>
</protein>
<dbReference type="PANTHER" id="PTHR30204">
    <property type="entry name" value="REDOX-CYCLING DRUG-SENSING TRANSCRIPTIONAL ACTIVATOR SOXR"/>
    <property type="match status" value="1"/>
</dbReference>
<evidence type="ECO:0000256" key="1">
    <source>
        <dbReference type="ARBA" id="ARBA00022491"/>
    </source>
</evidence>
<proteinExistence type="predicted"/>
<dbReference type="Pfam" id="PF13411">
    <property type="entry name" value="MerR_1"/>
    <property type="match status" value="1"/>
</dbReference>
<accession>A0A318TNP0</accession>
<dbReference type="InterPro" id="IPR000551">
    <property type="entry name" value="MerR-type_HTH_dom"/>
</dbReference>
<organism evidence="7 8">
    <name type="scientific">Rhodopseudomonas faecalis</name>
    <dbReference type="NCBI Taxonomy" id="99655"/>
    <lineage>
        <taxon>Bacteria</taxon>
        <taxon>Pseudomonadati</taxon>
        <taxon>Pseudomonadota</taxon>
        <taxon>Alphaproteobacteria</taxon>
        <taxon>Hyphomicrobiales</taxon>
        <taxon>Nitrobacteraceae</taxon>
        <taxon>Rhodopseudomonas</taxon>
    </lineage>
</organism>
<evidence type="ECO:0000256" key="4">
    <source>
        <dbReference type="ARBA" id="ARBA00023163"/>
    </source>
</evidence>
<dbReference type="Gene3D" id="1.10.1660.10">
    <property type="match status" value="1"/>
</dbReference>
<keyword evidence="5" id="KW-0175">Coiled coil</keyword>
<evidence type="ECO:0000313" key="7">
    <source>
        <dbReference type="EMBL" id="PYF01179.1"/>
    </source>
</evidence>
<dbReference type="GO" id="GO:0003700">
    <property type="term" value="F:DNA-binding transcription factor activity"/>
    <property type="evidence" value="ECO:0007669"/>
    <property type="project" value="InterPro"/>
</dbReference>
<dbReference type="AlphaFoldDB" id="A0A318TNP0"/>
<evidence type="ECO:0000313" key="8">
    <source>
        <dbReference type="Proteomes" id="UP000248148"/>
    </source>
</evidence>
<evidence type="ECO:0000256" key="2">
    <source>
        <dbReference type="ARBA" id="ARBA00023015"/>
    </source>
</evidence>
<keyword evidence="8" id="KW-1185">Reference proteome</keyword>
<keyword evidence="4" id="KW-0804">Transcription</keyword>
<dbReference type="InterPro" id="IPR047057">
    <property type="entry name" value="MerR_fam"/>
</dbReference>
<evidence type="ECO:0000259" key="6">
    <source>
        <dbReference type="PROSITE" id="PS50937"/>
    </source>
</evidence>
<evidence type="ECO:0000256" key="3">
    <source>
        <dbReference type="ARBA" id="ARBA00023125"/>
    </source>
</evidence>
<dbReference type="PANTHER" id="PTHR30204:SF69">
    <property type="entry name" value="MERR-FAMILY TRANSCRIPTIONAL REGULATOR"/>
    <property type="match status" value="1"/>
</dbReference>
<evidence type="ECO:0000256" key="5">
    <source>
        <dbReference type="SAM" id="Coils"/>
    </source>
</evidence>
<dbReference type="PROSITE" id="PS50937">
    <property type="entry name" value="HTH_MERR_2"/>
    <property type="match status" value="1"/>
</dbReference>
<dbReference type="PROSITE" id="PS00552">
    <property type="entry name" value="HTH_MERR_1"/>
    <property type="match status" value="1"/>
</dbReference>
<dbReference type="GO" id="GO:0003677">
    <property type="term" value="F:DNA binding"/>
    <property type="evidence" value="ECO:0007669"/>
    <property type="project" value="UniProtKB-KW"/>
</dbReference>
<feature type="domain" description="HTH merR-type" evidence="6">
    <location>
        <begin position="8"/>
        <end position="77"/>
    </location>
</feature>
<keyword evidence="2" id="KW-0805">Transcription regulation</keyword>
<dbReference type="InterPro" id="IPR009061">
    <property type="entry name" value="DNA-bd_dom_put_sf"/>
</dbReference>
<keyword evidence="1" id="KW-0678">Repressor</keyword>
<dbReference type="Proteomes" id="UP000248148">
    <property type="component" value="Unassembled WGS sequence"/>
</dbReference>
<name>A0A318TNP0_9BRAD</name>
<gene>
    <name evidence="7" type="ORF">BJ122_12511</name>
</gene>
<dbReference type="SMART" id="SM00422">
    <property type="entry name" value="HTH_MERR"/>
    <property type="match status" value="1"/>
</dbReference>
<feature type="coiled-coil region" evidence="5">
    <location>
        <begin position="85"/>
        <end position="112"/>
    </location>
</feature>